<dbReference type="RefSeq" id="WP_146325453.1">
    <property type="nucleotide sequence ID" value="NZ_BAABLR010000025.1"/>
</dbReference>
<dbReference type="AlphaFoldDB" id="A0A5C5U3H4"/>
<feature type="transmembrane region" description="Helical" evidence="1">
    <location>
        <begin position="152"/>
        <end position="173"/>
    </location>
</feature>
<sequence length="215" mass="22390">MLNVLVFALLDSVNLLLIGVVVAIGVALRSKYGKIASLLIAGDWLGVFVASVICLIFFDSIGQAVSSLVHSPIFGWVLIATGAIALVLAIRGGDSSGLVERIMAPLRTASIGTVGMGFVLGAVQSLTSAPFYGGLLLLSAGGFSVVTRYVTLFLYATLALSLPTLCAIAVGYIRSKPESKLGHAFVWARENDEAVARISGLVVAILLMIVGAFHL</sequence>
<evidence type="ECO:0008006" key="4">
    <source>
        <dbReference type="Google" id="ProtNLM"/>
    </source>
</evidence>
<feature type="transmembrane region" description="Helical" evidence="1">
    <location>
        <begin position="194"/>
        <end position="213"/>
    </location>
</feature>
<name>A0A5C5U3H4_9CORY</name>
<feature type="transmembrane region" description="Helical" evidence="1">
    <location>
        <begin position="6"/>
        <end position="28"/>
    </location>
</feature>
<comment type="caution">
    <text evidence="2">The sequence shown here is derived from an EMBL/GenBank/DDBJ whole genome shotgun (WGS) entry which is preliminary data.</text>
</comment>
<keyword evidence="3" id="KW-1185">Reference proteome</keyword>
<protein>
    <recommendedName>
        <fullName evidence="4">GAP family protein</fullName>
    </recommendedName>
</protein>
<keyword evidence="1" id="KW-1133">Transmembrane helix</keyword>
<evidence type="ECO:0000313" key="2">
    <source>
        <dbReference type="EMBL" id="TWT21023.1"/>
    </source>
</evidence>
<reference evidence="2 3" key="1">
    <citation type="submission" date="2019-08" db="EMBL/GenBank/DDBJ databases">
        <authorList>
            <person name="Lei W."/>
        </authorList>
    </citation>
    <scope>NUCLEOTIDE SEQUENCE [LARGE SCALE GENOMIC DNA]</scope>
    <source>
        <strain evidence="2 3">CCUG 58627</strain>
    </source>
</reference>
<accession>A0A5C5U3H4</accession>
<dbReference type="OrthoDB" id="4375110at2"/>
<feature type="transmembrane region" description="Helical" evidence="1">
    <location>
        <begin position="35"/>
        <end position="58"/>
    </location>
</feature>
<dbReference type="EMBL" id="VOHM01000031">
    <property type="protein sequence ID" value="TWT21023.1"/>
    <property type="molecule type" value="Genomic_DNA"/>
</dbReference>
<evidence type="ECO:0000313" key="3">
    <source>
        <dbReference type="Proteomes" id="UP000320791"/>
    </source>
</evidence>
<keyword evidence="1" id="KW-0472">Membrane</keyword>
<feature type="transmembrane region" description="Helical" evidence="1">
    <location>
        <begin position="73"/>
        <end position="90"/>
    </location>
</feature>
<dbReference type="Proteomes" id="UP000320791">
    <property type="component" value="Unassembled WGS sequence"/>
</dbReference>
<proteinExistence type="predicted"/>
<evidence type="ECO:0000256" key="1">
    <source>
        <dbReference type="SAM" id="Phobius"/>
    </source>
</evidence>
<feature type="transmembrane region" description="Helical" evidence="1">
    <location>
        <begin position="111"/>
        <end position="132"/>
    </location>
</feature>
<gene>
    <name evidence="2" type="ORF">FRX94_11315</name>
</gene>
<keyword evidence="1" id="KW-0812">Transmembrane</keyword>
<organism evidence="2 3">
    <name type="scientific">Corynebacterium canis</name>
    <dbReference type="NCBI Taxonomy" id="679663"/>
    <lineage>
        <taxon>Bacteria</taxon>
        <taxon>Bacillati</taxon>
        <taxon>Actinomycetota</taxon>
        <taxon>Actinomycetes</taxon>
        <taxon>Mycobacteriales</taxon>
        <taxon>Corynebacteriaceae</taxon>
        <taxon>Corynebacterium</taxon>
    </lineage>
</organism>